<dbReference type="STRING" id="436010.A0A165ZA38"/>
<dbReference type="Gene3D" id="1.25.40.180">
    <property type="match status" value="2"/>
</dbReference>
<dbReference type="InterPro" id="IPR022745">
    <property type="entry name" value="eIF4G1_eIF4E-bd"/>
</dbReference>
<feature type="domain" description="MI" evidence="5">
    <location>
        <begin position="1014"/>
        <end position="1138"/>
    </location>
</feature>
<dbReference type="EMBL" id="KV417681">
    <property type="protein sequence ID" value="KZP10374.1"/>
    <property type="molecule type" value="Genomic_DNA"/>
</dbReference>
<proteinExistence type="inferred from homology"/>
<dbReference type="PROSITE" id="PS51366">
    <property type="entry name" value="MI"/>
    <property type="match status" value="1"/>
</dbReference>
<feature type="compositionally biased region" description="Polar residues" evidence="4">
    <location>
        <begin position="391"/>
        <end position="407"/>
    </location>
</feature>
<feature type="region of interest" description="Disordered" evidence="4">
    <location>
        <begin position="976"/>
        <end position="1018"/>
    </location>
</feature>
<dbReference type="OrthoDB" id="514777at2759"/>
<dbReference type="PANTHER" id="PTHR23253">
    <property type="entry name" value="EUKARYOTIC TRANSLATION INITIATION FACTOR 4 GAMMA"/>
    <property type="match status" value="1"/>
</dbReference>
<feature type="region of interest" description="Disordered" evidence="4">
    <location>
        <begin position="199"/>
        <end position="240"/>
    </location>
</feature>
<feature type="region of interest" description="Disordered" evidence="4">
    <location>
        <begin position="845"/>
        <end position="896"/>
    </location>
</feature>
<dbReference type="Gene3D" id="1.20.970.30">
    <property type="entry name" value="eIF4G, eIF4E-binding domain"/>
    <property type="match status" value="1"/>
</dbReference>
<dbReference type="AlphaFoldDB" id="A0A165ZA38"/>
<dbReference type="Pfam" id="PF02854">
    <property type="entry name" value="MIF4G"/>
    <property type="match status" value="1"/>
</dbReference>
<dbReference type="Pfam" id="PF12152">
    <property type="entry name" value="eIF_4G1"/>
    <property type="match status" value="1"/>
</dbReference>
<evidence type="ECO:0000256" key="4">
    <source>
        <dbReference type="SAM" id="MobiDB-lite"/>
    </source>
</evidence>
<feature type="compositionally biased region" description="Polar residues" evidence="4">
    <location>
        <begin position="95"/>
        <end position="106"/>
    </location>
</feature>
<comment type="similarity">
    <text evidence="1">Belongs to the eukaryotic initiation factor 4G family.</text>
</comment>
<feature type="compositionally biased region" description="Basic and acidic residues" evidence="4">
    <location>
        <begin position="923"/>
        <end position="932"/>
    </location>
</feature>
<dbReference type="GO" id="GO:0016281">
    <property type="term" value="C:eukaryotic translation initiation factor 4F complex"/>
    <property type="evidence" value="ECO:0007669"/>
    <property type="project" value="TreeGrafter"/>
</dbReference>
<sequence>MYSYCTKDSCLSPDNVCMGEGPTFRVYSLDPSLAIPCSRCCNAPAIGTHSRKPGILGQVVGIKYGVSVPRNTVGTKQGLAVTFVSIDDDSAPISSFPATAKTSSRLDPSPHKGDDRYPETFPRIWFIRTNSSHRERIISLCTTVQSSPTAAAISATRTTTTAPATLAIVAATLSRDKTMARVLRILHLSNVSHCLTVQVDDPRPNGPGKCQMNPGLSSPLLSHQHPQHHGQPPNMPPQQQQQQLMPVFGWPGHYYQQDPYMQQQQQQHMPPQFHPHLPPGPQGQPGMRMSPRNPQMPLQPGTPTQSTALTHQPPHSNNGSSSNIASPHRPLCPYALYSRVPEQQHPPWHPLRKPTQHAADGSEVDLKAISSKRTSPGLPGLPPSSPSTSGFNRTANGHRSGKSQSIRMESEEARKKRVAEEEAKADRERAVEEAEEKVKEDAEEKAQREEEARVAAIKKAAEDEEERIRKDEQERVRKEEEKERIGKEAEETGRVKAEEAERVQQAGGDKAREEAAAAQKAAEDAERAKEEEAIAAAGAVTAAAKEKEEGEVAESPSEHISDKRKSGLSINTAGPSQEARKPRPGPLDLSYGKTPITPGLPSVLATARIIEDIEKMESPEGIMSPKLELNVNAKDSKFKYDRDFLLQFMSICKEKPDQLLPLDAVGLEPVDQWVRRARAQALLALLAWASIITWANKSETEKDGRTLIQVIRLGFEKATDEAAWSEMTMASRTTRASPSKAKRQGLELIKFIGEWFKLQMPTERIMHECVKTLLGNVENPEEDEIESLCKLLSTVGALLDTQGARAHFMLQDVVELRDPKWNTRNIVAAPTTPAAVHDLANEDRAAAERESVQRMNSMSRTGSRRGGERGQYDQQGPDGWTVTGERGGRGTPCPPPKADVLSTFGKINKTAPMTFGPTSVFAKGKEGAKGPRTEPISRSSSSSNMFSMLSQNSEIARMRVALSPAPLQRRKLQLLPRPKMTEDGGDGTAASTPVSENGEVEESGTAADSMSEADAKKHLDQDSKEFFAVRNLDEAEEYFQKLTPEHRFRLADKLVNTAIESKAADAPLVSDFFAQAHSKDLCSEASFEEGFMPIAELLDDIAIDAPKAFDLMAVMVKDTGNIVIAPALTASAQVIRLLAI</sequence>
<dbReference type="GO" id="GO:0003729">
    <property type="term" value="F:mRNA binding"/>
    <property type="evidence" value="ECO:0007669"/>
    <property type="project" value="TreeGrafter"/>
</dbReference>
<reference evidence="6 7" key="1">
    <citation type="journal article" date="2016" name="Mol. Biol. Evol.">
        <title>Comparative Genomics of Early-Diverging Mushroom-Forming Fungi Provides Insights into the Origins of Lignocellulose Decay Capabilities.</title>
        <authorList>
            <person name="Nagy L.G."/>
            <person name="Riley R."/>
            <person name="Tritt A."/>
            <person name="Adam C."/>
            <person name="Daum C."/>
            <person name="Floudas D."/>
            <person name="Sun H."/>
            <person name="Yadav J.S."/>
            <person name="Pangilinan J."/>
            <person name="Larsson K.H."/>
            <person name="Matsuura K."/>
            <person name="Barry K."/>
            <person name="Labutti K."/>
            <person name="Kuo R."/>
            <person name="Ohm R.A."/>
            <person name="Bhattacharya S.S."/>
            <person name="Shirouzu T."/>
            <person name="Yoshinaga Y."/>
            <person name="Martin F.M."/>
            <person name="Grigoriev I.V."/>
            <person name="Hibbett D.S."/>
        </authorList>
    </citation>
    <scope>NUCLEOTIDE SEQUENCE [LARGE SCALE GENOMIC DNA]</scope>
    <source>
        <strain evidence="6 7">CBS 109695</strain>
    </source>
</reference>
<evidence type="ECO:0000313" key="6">
    <source>
        <dbReference type="EMBL" id="KZP10374.1"/>
    </source>
</evidence>
<feature type="compositionally biased region" description="Basic and acidic residues" evidence="4">
    <location>
        <begin position="544"/>
        <end position="565"/>
    </location>
</feature>
<protein>
    <recommendedName>
        <fullName evidence="5">MI domain-containing protein</fullName>
    </recommendedName>
</protein>
<evidence type="ECO:0000256" key="3">
    <source>
        <dbReference type="ARBA" id="ARBA00022917"/>
    </source>
</evidence>
<feature type="compositionally biased region" description="Basic and acidic residues" evidence="4">
    <location>
        <begin position="509"/>
        <end position="532"/>
    </location>
</feature>
<feature type="compositionally biased region" description="Basic and acidic residues" evidence="4">
    <location>
        <begin position="466"/>
        <end position="502"/>
    </location>
</feature>
<evidence type="ECO:0000256" key="1">
    <source>
        <dbReference type="ARBA" id="ARBA00005775"/>
    </source>
</evidence>
<keyword evidence="7" id="KW-1185">Reference proteome</keyword>
<feature type="region of interest" description="Disordered" evidence="4">
    <location>
        <begin position="917"/>
        <end position="944"/>
    </location>
</feature>
<feature type="region of interest" description="Disordered" evidence="4">
    <location>
        <begin position="371"/>
        <end position="594"/>
    </location>
</feature>
<dbReference type="InterPro" id="IPR003891">
    <property type="entry name" value="Initiation_fac_eIF4g_MI"/>
</dbReference>
<dbReference type="Proteomes" id="UP000076532">
    <property type="component" value="Unassembled WGS sequence"/>
</dbReference>
<feature type="compositionally biased region" description="Low complexity" evidence="4">
    <location>
        <begin position="534"/>
        <end position="543"/>
    </location>
</feature>
<dbReference type="InterPro" id="IPR003890">
    <property type="entry name" value="MIF4G-like_typ-3"/>
</dbReference>
<name>A0A165ZA38_9AGAM</name>
<gene>
    <name evidence="6" type="ORF">FIBSPDRAFT_1051378</name>
</gene>
<organism evidence="6 7">
    <name type="scientific">Athelia psychrophila</name>
    <dbReference type="NCBI Taxonomy" id="1759441"/>
    <lineage>
        <taxon>Eukaryota</taxon>
        <taxon>Fungi</taxon>
        <taxon>Dikarya</taxon>
        <taxon>Basidiomycota</taxon>
        <taxon>Agaricomycotina</taxon>
        <taxon>Agaricomycetes</taxon>
        <taxon>Agaricomycetidae</taxon>
        <taxon>Atheliales</taxon>
        <taxon>Atheliaceae</taxon>
        <taxon>Athelia</taxon>
    </lineage>
</organism>
<feature type="compositionally biased region" description="Basic and acidic residues" evidence="4">
    <location>
        <begin position="408"/>
        <end position="453"/>
    </location>
</feature>
<dbReference type="InterPro" id="IPR036211">
    <property type="entry name" value="eIF4G_eIF4E-bd_sf"/>
</dbReference>
<feature type="compositionally biased region" description="Low complexity" evidence="4">
    <location>
        <begin position="261"/>
        <end position="271"/>
    </location>
</feature>
<keyword evidence="2" id="KW-0396">Initiation factor</keyword>
<evidence type="ECO:0000259" key="5">
    <source>
        <dbReference type="PROSITE" id="PS51366"/>
    </source>
</evidence>
<dbReference type="Pfam" id="PF02847">
    <property type="entry name" value="MA3"/>
    <property type="match status" value="1"/>
</dbReference>
<evidence type="ECO:0000256" key="2">
    <source>
        <dbReference type="ARBA" id="ARBA00022540"/>
    </source>
</evidence>
<feature type="compositionally biased region" description="Pro residues" evidence="4">
    <location>
        <begin position="272"/>
        <end position="282"/>
    </location>
</feature>
<dbReference type="InterPro" id="IPR016024">
    <property type="entry name" value="ARM-type_fold"/>
</dbReference>
<dbReference type="GO" id="GO:0003743">
    <property type="term" value="F:translation initiation factor activity"/>
    <property type="evidence" value="ECO:0007669"/>
    <property type="project" value="UniProtKB-KW"/>
</dbReference>
<dbReference type="SUPFAM" id="SSF101489">
    <property type="entry name" value="Eukaryotic initiation factor 4f subunit eIF4g, eIF4e-binding domain"/>
    <property type="match status" value="1"/>
</dbReference>
<feature type="compositionally biased region" description="Polar residues" evidence="4">
    <location>
        <begin position="301"/>
        <end position="325"/>
    </location>
</feature>
<dbReference type="PANTHER" id="PTHR23253:SF9">
    <property type="entry name" value="EUKARYOTIC TRANSLATION INITIATION FACTOR 4 GAMMA 2"/>
    <property type="match status" value="1"/>
</dbReference>
<keyword evidence="3" id="KW-0648">Protein biosynthesis</keyword>
<accession>A0A165ZA38</accession>
<feature type="region of interest" description="Disordered" evidence="4">
    <location>
        <begin position="95"/>
        <end position="114"/>
    </location>
</feature>
<dbReference type="SUPFAM" id="SSF48371">
    <property type="entry name" value="ARM repeat"/>
    <property type="match status" value="2"/>
</dbReference>
<feature type="region of interest" description="Disordered" evidence="4">
    <location>
        <begin position="261"/>
        <end position="327"/>
    </location>
</feature>
<feature type="compositionally biased region" description="Low complexity" evidence="4">
    <location>
        <begin position="214"/>
        <end position="240"/>
    </location>
</feature>
<evidence type="ECO:0000313" key="7">
    <source>
        <dbReference type="Proteomes" id="UP000076532"/>
    </source>
</evidence>